<dbReference type="Gene3D" id="1.10.260.40">
    <property type="entry name" value="lambda repressor-like DNA-binding domains"/>
    <property type="match status" value="1"/>
</dbReference>
<dbReference type="Pfam" id="PF01381">
    <property type="entry name" value="HTH_3"/>
    <property type="match status" value="1"/>
</dbReference>
<dbReference type="NCBIfam" id="NF047558">
    <property type="entry name" value="TPR_END_plus"/>
    <property type="match status" value="1"/>
</dbReference>
<feature type="domain" description="HTH cro/C1-type" evidence="1">
    <location>
        <begin position="6"/>
        <end position="60"/>
    </location>
</feature>
<dbReference type="Proteomes" id="UP001595816">
    <property type="component" value="Unassembled WGS sequence"/>
</dbReference>
<protein>
    <submittedName>
        <fullName evidence="2">Helix-turn-helix domain-containing protein</fullName>
    </submittedName>
</protein>
<dbReference type="InterPro" id="IPR011990">
    <property type="entry name" value="TPR-like_helical_dom_sf"/>
</dbReference>
<evidence type="ECO:0000313" key="3">
    <source>
        <dbReference type="Proteomes" id="UP001595816"/>
    </source>
</evidence>
<dbReference type="EMBL" id="JBHSAY010000030">
    <property type="protein sequence ID" value="MFC4136467.1"/>
    <property type="molecule type" value="Genomic_DNA"/>
</dbReference>
<dbReference type="Gene3D" id="1.25.40.10">
    <property type="entry name" value="Tetratricopeptide repeat domain"/>
    <property type="match status" value="2"/>
</dbReference>
<evidence type="ECO:0000313" key="2">
    <source>
        <dbReference type="EMBL" id="MFC4136467.1"/>
    </source>
</evidence>
<dbReference type="Pfam" id="PF13432">
    <property type="entry name" value="TPR_16"/>
    <property type="match status" value="1"/>
</dbReference>
<dbReference type="SUPFAM" id="SSF47413">
    <property type="entry name" value="lambda repressor-like DNA-binding domains"/>
    <property type="match status" value="1"/>
</dbReference>
<dbReference type="PROSITE" id="PS50943">
    <property type="entry name" value="HTH_CROC1"/>
    <property type="match status" value="1"/>
</dbReference>
<gene>
    <name evidence="2" type="ORF">ACFOZ4_38160</name>
</gene>
<reference evidence="3" key="1">
    <citation type="journal article" date="2019" name="Int. J. Syst. Evol. Microbiol.">
        <title>The Global Catalogue of Microorganisms (GCM) 10K type strain sequencing project: providing services to taxonomists for standard genome sequencing and annotation.</title>
        <authorList>
            <consortium name="The Broad Institute Genomics Platform"/>
            <consortium name="The Broad Institute Genome Sequencing Center for Infectious Disease"/>
            <person name="Wu L."/>
            <person name="Ma J."/>
        </authorList>
    </citation>
    <scope>NUCLEOTIDE SEQUENCE [LARGE SCALE GENOMIC DNA]</scope>
    <source>
        <strain evidence="3">CGMCC 4.7289</strain>
    </source>
</reference>
<organism evidence="2 3">
    <name type="scientific">Hamadaea flava</name>
    <dbReference type="NCBI Taxonomy" id="1742688"/>
    <lineage>
        <taxon>Bacteria</taxon>
        <taxon>Bacillati</taxon>
        <taxon>Actinomycetota</taxon>
        <taxon>Actinomycetes</taxon>
        <taxon>Micromonosporales</taxon>
        <taxon>Micromonosporaceae</taxon>
        <taxon>Hamadaea</taxon>
    </lineage>
</organism>
<dbReference type="InterPro" id="IPR010982">
    <property type="entry name" value="Lambda_DNA-bd_dom_sf"/>
</dbReference>
<dbReference type="RefSeq" id="WP_253755942.1">
    <property type="nucleotide sequence ID" value="NZ_JAMZDZ010000001.1"/>
</dbReference>
<evidence type="ECO:0000259" key="1">
    <source>
        <dbReference type="PROSITE" id="PS50943"/>
    </source>
</evidence>
<dbReference type="CDD" id="cd00093">
    <property type="entry name" value="HTH_XRE"/>
    <property type="match status" value="1"/>
</dbReference>
<keyword evidence="3" id="KW-1185">Reference proteome</keyword>
<comment type="caution">
    <text evidence="2">The sequence shown here is derived from an EMBL/GenBank/DDBJ whole genome shotgun (WGS) entry which is preliminary data.</text>
</comment>
<dbReference type="InterPro" id="IPR001387">
    <property type="entry name" value="Cro/C1-type_HTH"/>
</dbReference>
<proteinExistence type="predicted"/>
<dbReference type="SMART" id="SM00530">
    <property type="entry name" value="HTH_XRE"/>
    <property type="match status" value="1"/>
</dbReference>
<accession>A0ABV8M1D5</accession>
<dbReference type="SUPFAM" id="SSF48452">
    <property type="entry name" value="TPR-like"/>
    <property type="match status" value="1"/>
</dbReference>
<sequence length="446" mass="48921">MKRRALAERRKMMGFSQEDLAAELGVDRTTVLRWESGETEPQPWHRPRLAKALQLPVEDLADLLSGPPSAYAPGLPPARTLSFEDEPSRELYRRGYGLLAHGDREGIGAAEALLERAVHHDPTFAGAIAARGYTRWRKYFAGWSDSGEALQRALRDVEAALEADPGSVIAQITFIRACWDMGWHEHALRAGRSVYTRHPDSLDASVAFARALTNAGLADVALPLVDSVLAADPTDLAAQKLRIWCLMLLGRSADAVETASAYLPGHPTDANTRWAVALAAYHWEGSGDLAARVAREAVAADPEDVTVWTLLGYLSPGTWAEALDRLGATEPNSRTAAWLANIHAAAGQRETARRLADDLRAAHPTNGYIIYRLAHVYAELGQTEPALSCLRAAIDLGFLSVQLLRREADFGLASLRGIPDYETLIRQLDDNVERCRRQYVPWGAAR</sequence>
<name>A0ABV8M1D5_9ACTN</name>